<dbReference type="Pfam" id="PF13927">
    <property type="entry name" value="Ig_3"/>
    <property type="match status" value="2"/>
</dbReference>
<reference evidence="5 6" key="2">
    <citation type="submission" date="2018-11" db="EMBL/GenBank/DDBJ databases">
        <authorList>
            <consortium name="Pathogen Informatics"/>
        </authorList>
    </citation>
    <scope>NUCLEOTIDE SEQUENCE [LARGE SCALE GENOMIC DNA]</scope>
</reference>
<dbReference type="Gene3D" id="2.60.40.10">
    <property type="entry name" value="Immunoglobulins"/>
    <property type="match status" value="3"/>
</dbReference>
<keyword evidence="3" id="KW-0472">Membrane</keyword>
<dbReference type="PANTHER" id="PTHR10075:SF100">
    <property type="entry name" value="FASCICLIN-2"/>
    <property type="match status" value="1"/>
</dbReference>
<dbReference type="Pfam" id="PF07679">
    <property type="entry name" value="I-set"/>
    <property type="match status" value="1"/>
</dbReference>
<dbReference type="WBParaSite" id="TCNE_0001893301-mRNA-1">
    <property type="protein sequence ID" value="TCNE_0001893301-mRNA-1"/>
    <property type="gene ID" value="TCNE_0001893301"/>
</dbReference>
<gene>
    <name evidence="5" type="ORF">TCNE_LOCUS18926</name>
</gene>
<protein>
    <submittedName>
        <fullName evidence="7">Immunoglobulin domain protein</fullName>
    </submittedName>
</protein>
<dbReference type="EMBL" id="UYWY01026148">
    <property type="protein sequence ID" value="VDM50247.1"/>
    <property type="molecule type" value="Genomic_DNA"/>
</dbReference>
<dbReference type="InterPro" id="IPR013783">
    <property type="entry name" value="Ig-like_fold"/>
</dbReference>
<dbReference type="InterPro" id="IPR003599">
    <property type="entry name" value="Ig_sub"/>
</dbReference>
<dbReference type="Proteomes" id="UP000050794">
    <property type="component" value="Unassembled WGS sequence"/>
</dbReference>
<evidence type="ECO:0000313" key="7">
    <source>
        <dbReference type="WBParaSite" id="TCNE_0001893301-mRNA-1"/>
    </source>
</evidence>
<evidence type="ECO:0000259" key="4">
    <source>
        <dbReference type="PROSITE" id="PS50835"/>
    </source>
</evidence>
<feature type="domain" description="Ig-like" evidence="4">
    <location>
        <begin position="199"/>
        <end position="288"/>
    </location>
</feature>
<evidence type="ECO:0000313" key="5">
    <source>
        <dbReference type="EMBL" id="VDM50247.1"/>
    </source>
</evidence>
<dbReference type="GO" id="GO:0070593">
    <property type="term" value="P:dendrite self-avoidance"/>
    <property type="evidence" value="ECO:0007669"/>
    <property type="project" value="TreeGrafter"/>
</dbReference>
<dbReference type="InterPro" id="IPR003598">
    <property type="entry name" value="Ig_sub2"/>
</dbReference>
<dbReference type="GO" id="GO:0007411">
    <property type="term" value="P:axon guidance"/>
    <property type="evidence" value="ECO:0007669"/>
    <property type="project" value="TreeGrafter"/>
</dbReference>
<dbReference type="InterPro" id="IPR007110">
    <property type="entry name" value="Ig-like_dom"/>
</dbReference>
<dbReference type="AlphaFoldDB" id="A0A183VDV9"/>
<dbReference type="GO" id="GO:0030424">
    <property type="term" value="C:axon"/>
    <property type="evidence" value="ECO:0007669"/>
    <property type="project" value="TreeGrafter"/>
</dbReference>
<dbReference type="InterPro" id="IPR013098">
    <property type="entry name" value="Ig_I-set"/>
</dbReference>
<feature type="domain" description="Ig-like" evidence="4">
    <location>
        <begin position="291"/>
        <end position="382"/>
    </location>
</feature>
<organism evidence="6 7">
    <name type="scientific">Toxocara canis</name>
    <name type="common">Canine roundworm</name>
    <dbReference type="NCBI Taxonomy" id="6265"/>
    <lineage>
        <taxon>Eukaryota</taxon>
        <taxon>Metazoa</taxon>
        <taxon>Ecdysozoa</taxon>
        <taxon>Nematoda</taxon>
        <taxon>Chromadorea</taxon>
        <taxon>Rhabditida</taxon>
        <taxon>Spirurina</taxon>
        <taxon>Ascaridomorpha</taxon>
        <taxon>Ascaridoidea</taxon>
        <taxon>Toxocaridae</taxon>
        <taxon>Toxocara</taxon>
    </lineage>
</organism>
<evidence type="ECO:0000256" key="3">
    <source>
        <dbReference type="SAM" id="Phobius"/>
    </source>
</evidence>
<feature type="transmembrane region" description="Helical" evidence="3">
    <location>
        <begin position="390"/>
        <end position="413"/>
    </location>
</feature>
<evidence type="ECO:0000313" key="6">
    <source>
        <dbReference type="Proteomes" id="UP000050794"/>
    </source>
</evidence>
<dbReference type="GO" id="GO:0007156">
    <property type="term" value="P:homophilic cell adhesion via plasma membrane adhesion molecules"/>
    <property type="evidence" value="ECO:0007669"/>
    <property type="project" value="TreeGrafter"/>
</dbReference>
<feature type="domain" description="Ig-like" evidence="4">
    <location>
        <begin position="108"/>
        <end position="195"/>
    </location>
</feature>
<keyword evidence="1" id="KW-0677">Repeat</keyword>
<dbReference type="SMART" id="SM00409">
    <property type="entry name" value="IG"/>
    <property type="match status" value="3"/>
</dbReference>
<keyword evidence="3" id="KW-0812">Transmembrane</keyword>
<dbReference type="SMART" id="SM00408">
    <property type="entry name" value="IGc2"/>
    <property type="match status" value="3"/>
</dbReference>
<dbReference type="PROSITE" id="PS50835">
    <property type="entry name" value="IG_LIKE"/>
    <property type="match status" value="3"/>
</dbReference>
<dbReference type="GO" id="GO:0098632">
    <property type="term" value="F:cell-cell adhesion mediator activity"/>
    <property type="evidence" value="ECO:0007669"/>
    <property type="project" value="TreeGrafter"/>
</dbReference>
<evidence type="ECO:0000256" key="1">
    <source>
        <dbReference type="ARBA" id="ARBA00022737"/>
    </source>
</evidence>
<proteinExistence type="predicted"/>
<reference evidence="7" key="1">
    <citation type="submission" date="2016-06" db="UniProtKB">
        <authorList>
            <consortium name="WormBaseParasite"/>
        </authorList>
    </citation>
    <scope>IDENTIFICATION</scope>
</reference>
<dbReference type="InterPro" id="IPR036179">
    <property type="entry name" value="Ig-like_dom_sf"/>
</dbReference>
<keyword evidence="3" id="KW-1133">Transmembrane helix</keyword>
<accession>A0A183VDV9</accession>
<sequence>MWSSYTVNSLINTALPTSLECHLASTPMNSKVLNLDETQELIVSTALYCFASTELQSSLTQAEFFLDKRLSKNAFENPVFPGWLEDERASWNPTPLKTEFHFQNPTSPLRVQIDPPKNLQVPHGGSAQWYCRVVGHWGPNVRLEWTKVGTNTLPDSAIQTNGQLVINDVREADAGQYRCTARGPHQFATDDATLVVSRPQLNAPVVSPASQSVNEGAQARFECTLPGNDDAELHWRKEDGSSLGYDVSEEHGVLTFSSVQPSDAGAYVCSTENPEDGSPIDSEPAYLTVNPSALPAPIVESSSETVKEGGTVVFRCSTLDNVNAQLHWRREDGSSLGADVTDIEGILTISNAKQSDAGAYICSVQNAQDNSSAVDSAPAYLSVSPSTRSFLVVFVAVSSSSCYAVFACCFSHYQFRS</sequence>
<dbReference type="GO" id="GO:0005886">
    <property type="term" value="C:plasma membrane"/>
    <property type="evidence" value="ECO:0007669"/>
    <property type="project" value="TreeGrafter"/>
</dbReference>
<keyword evidence="2" id="KW-0393">Immunoglobulin domain</keyword>
<dbReference type="SUPFAM" id="SSF48726">
    <property type="entry name" value="Immunoglobulin"/>
    <property type="match status" value="3"/>
</dbReference>
<keyword evidence="6" id="KW-1185">Reference proteome</keyword>
<dbReference type="PANTHER" id="PTHR10075">
    <property type="entry name" value="BASIGIN RELATED"/>
    <property type="match status" value="1"/>
</dbReference>
<name>A0A183VDV9_TOXCA</name>
<evidence type="ECO:0000256" key="2">
    <source>
        <dbReference type="ARBA" id="ARBA00023319"/>
    </source>
</evidence>